<dbReference type="InterPro" id="IPR036388">
    <property type="entry name" value="WH-like_DNA-bd_sf"/>
</dbReference>
<dbReference type="GO" id="GO:0006352">
    <property type="term" value="P:DNA-templated transcription initiation"/>
    <property type="evidence" value="ECO:0007669"/>
    <property type="project" value="InterPro"/>
</dbReference>
<dbReference type="GO" id="GO:0016987">
    <property type="term" value="F:sigma factor activity"/>
    <property type="evidence" value="ECO:0007669"/>
    <property type="project" value="UniProtKB-KW"/>
</dbReference>
<reference evidence="9 10" key="1">
    <citation type="submission" date="2019-07" db="EMBL/GenBank/DDBJ databases">
        <title>Genomic Encyclopedia of Archaeal and Bacterial Type Strains, Phase II (KMG-II): from individual species to whole genera.</title>
        <authorList>
            <person name="Goeker M."/>
        </authorList>
    </citation>
    <scope>NUCLEOTIDE SEQUENCE [LARGE SCALE GENOMIC DNA]</scope>
    <source>
        <strain evidence="9 10">DSM 46842</strain>
    </source>
</reference>
<dbReference type="Pfam" id="PF04542">
    <property type="entry name" value="Sigma70_r2"/>
    <property type="match status" value="1"/>
</dbReference>
<evidence type="ECO:0000259" key="8">
    <source>
        <dbReference type="Pfam" id="PF04545"/>
    </source>
</evidence>
<evidence type="ECO:0000256" key="5">
    <source>
        <dbReference type="ARBA" id="ARBA00023163"/>
    </source>
</evidence>
<dbReference type="InterPro" id="IPR000838">
    <property type="entry name" value="RNA_pol_sigma70_ECF_CS"/>
</dbReference>
<proteinExistence type="inferred from homology"/>
<evidence type="ECO:0000313" key="9">
    <source>
        <dbReference type="EMBL" id="TYP83714.1"/>
    </source>
</evidence>
<evidence type="ECO:0000256" key="2">
    <source>
        <dbReference type="ARBA" id="ARBA00023015"/>
    </source>
</evidence>
<protein>
    <recommendedName>
        <fullName evidence="6">RNA polymerase sigma factor</fullName>
    </recommendedName>
</protein>
<dbReference type="GO" id="GO:0003677">
    <property type="term" value="F:DNA binding"/>
    <property type="evidence" value="ECO:0007669"/>
    <property type="project" value="UniProtKB-KW"/>
</dbReference>
<sequence>MRRGSGLGRDEQLDVGAAYAAHGPELYRFALRQLGDGGAAQDVVQEVFLRAWRAADSFDPQLAGLRTWLFAIARNVVVDEVRRLAVRPWQAQLTEPRADQLPARDGIDAGLVDAWVVEEALGRISPDHRTAIVQTHLRGRPHDEVAAELGIPVGTLRSRVFYGLKSLRLAMEEMGVEP</sequence>
<dbReference type="Gene3D" id="1.10.10.10">
    <property type="entry name" value="Winged helix-like DNA-binding domain superfamily/Winged helix DNA-binding domain"/>
    <property type="match status" value="1"/>
</dbReference>
<dbReference type="SUPFAM" id="SSF88659">
    <property type="entry name" value="Sigma3 and sigma4 domains of RNA polymerase sigma factors"/>
    <property type="match status" value="1"/>
</dbReference>
<evidence type="ECO:0000256" key="1">
    <source>
        <dbReference type="ARBA" id="ARBA00010641"/>
    </source>
</evidence>
<evidence type="ECO:0000313" key="10">
    <source>
        <dbReference type="Proteomes" id="UP000322499"/>
    </source>
</evidence>
<dbReference type="InterPro" id="IPR007630">
    <property type="entry name" value="RNA_pol_sigma70_r4"/>
</dbReference>
<dbReference type="InterPro" id="IPR013324">
    <property type="entry name" value="RNA_pol_sigma_r3/r4-like"/>
</dbReference>
<feature type="domain" description="RNA polymerase sigma-70 region 2" evidence="7">
    <location>
        <begin position="19"/>
        <end position="84"/>
    </location>
</feature>
<feature type="domain" description="RNA polymerase sigma-70 region 4" evidence="8">
    <location>
        <begin position="120"/>
        <end position="168"/>
    </location>
</feature>
<dbReference type="InterPro" id="IPR039425">
    <property type="entry name" value="RNA_pol_sigma-70-like"/>
</dbReference>
<dbReference type="PANTHER" id="PTHR43133:SF52">
    <property type="entry name" value="ECF RNA POLYMERASE SIGMA FACTOR SIGL"/>
    <property type="match status" value="1"/>
</dbReference>
<dbReference type="PANTHER" id="PTHR43133">
    <property type="entry name" value="RNA POLYMERASE ECF-TYPE SIGMA FACTO"/>
    <property type="match status" value="1"/>
</dbReference>
<dbReference type="Gene3D" id="1.10.1740.10">
    <property type="match status" value="1"/>
</dbReference>
<dbReference type="NCBIfam" id="TIGR02937">
    <property type="entry name" value="sigma70-ECF"/>
    <property type="match status" value="1"/>
</dbReference>
<dbReference type="CDD" id="cd06171">
    <property type="entry name" value="Sigma70_r4"/>
    <property type="match status" value="1"/>
</dbReference>
<dbReference type="InterPro" id="IPR007627">
    <property type="entry name" value="RNA_pol_sigma70_r2"/>
</dbReference>
<dbReference type="PROSITE" id="PS01063">
    <property type="entry name" value="SIGMA70_ECF"/>
    <property type="match status" value="1"/>
</dbReference>
<organism evidence="9 10">
    <name type="scientific">Blastococcus xanthinilyticus</name>
    <dbReference type="NCBI Taxonomy" id="1564164"/>
    <lineage>
        <taxon>Bacteria</taxon>
        <taxon>Bacillati</taxon>
        <taxon>Actinomycetota</taxon>
        <taxon>Actinomycetes</taxon>
        <taxon>Geodermatophilales</taxon>
        <taxon>Geodermatophilaceae</taxon>
        <taxon>Blastococcus</taxon>
    </lineage>
</organism>
<dbReference type="EMBL" id="VNHW01000016">
    <property type="protein sequence ID" value="TYP83714.1"/>
    <property type="molecule type" value="Genomic_DNA"/>
</dbReference>
<dbReference type="SUPFAM" id="SSF88946">
    <property type="entry name" value="Sigma2 domain of RNA polymerase sigma factors"/>
    <property type="match status" value="1"/>
</dbReference>
<dbReference type="Proteomes" id="UP000322499">
    <property type="component" value="Unassembled WGS sequence"/>
</dbReference>
<comment type="caution">
    <text evidence="9">The sequence shown here is derived from an EMBL/GenBank/DDBJ whole genome shotgun (WGS) entry which is preliminary data.</text>
</comment>
<dbReference type="RefSeq" id="WP_166534844.1">
    <property type="nucleotide sequence ID" value="NZ_VNHW01000016.1"/>
</dbReference>
<name>A0A5S5CMT9_9ACTN</name>
<dbReference type="Pfam" id="PF04545">
    <property type="entry name" value="Sigma70_r4"/>
    <property type="match status" value="1"/>
</dbReference>
<comment type="similarity">
    <text evidence="1 6">Belongs to the sigma-70 factor family. ECF subfamily.</text>
</comment>
<evidence type="ECO:0000256" key="4">
    <source>
        <dbReference type="ARBA" id="ARBA00023125"/>
    </source>
</evidence>
<keyword evidence="4 6" id="KW-0238">DNA-binding</keyword>
<keyword evidence="3 6" id="KW-0731">Sigma factor</keyword>
<evidence type="ECO:0000259" key="7">
    <source>
        <dbReference type="Pfam" id="PF04542"/>
    </source>
</evidence>
<keyword evidence="10" id="KW-1185">Reference proteome</keyword>
<dbReference type="InterPro" id="IPR013325">
    <property type="entry name" value="RNA_pol_sigma_r2"/>
</dbReference>
<keyword evidence="5 6" id="KW-0804">Transcription</keyword>
<evidence type="ECO:0000256" key="6">
    <source>
        <dbReference type="RuleBase" id="RU000716"/>
    </source>
</evidence>
<evidence type="ECO:0000256" key="3">
    <source>
        <dbReference type="ARBA" id="ARBA00023082"/>
    </source>
</evidence>
<gene>
    <name evidence="9" type="ORF">BD833_11672</name>
</gene>
<accession>A0A5S5CMT9</accession>
<dbReference type="InterPro" id="IPR014284">
    <property type="entry name" value="RNA_pol_sigma-70_dom"/>
</dbReference>
<dbReference type="AlphaFoldDB" id="A0A5S5CMT9"/>
<keyword evidence="2 6" id="KW-0805">Transcription regulation</keyword>